<dbReference type="Gene3D" id="1.20.1600.10">
    <property type="entry name" value="Outer membrane efflux proteins (OEP)"/>
    <property type="match status" value="1"/>
</dbReference>
<accession>A0A1X7DNA9</accession>
<evidence type="ECO:0000256" key="3">
    <source>
        <dbReference type="SAM" id="MobiDB-lite"/>
    </source>
</evidence>
<dbReference type="STRING" id="1519643.SAMN06295933_2085"/>
<dbReference type="OrthoDB" id="9783163at2"/>
<feature type="region of interest" description="Disordered" evidence="3">
    <location>
        <begin position="108"/>
        <end position="128"/>
    </location>
</feature>
<dbReference type="InterPro" id="IPR010131">
    <property type="entry name" value="MdtP/NodT-like"/>
</dbReference>
<proteinExistence type="inferred from homology"/>
<keyword evidence="2 4" id="KW-0449">Lipoprotein</keyword>
<feature type="region of interest" description="Disordered" evidence="3">
    <location>
        <begin position="466"/>
        <end position="501"/>
    </location>
</feature>
<sequence>MPSYQYKMFIYSLIAVFGLSACSPFRPDSREGVTMGLPLAYTLYSAEPQNLGKWWESLGNAELNSLVEEALTDDFNVRIAWAKLRQLRATAIKEGAAKYPTLDGSAGYTGTKTGSDGTEGTKGSTSTDTHKLGLAAAYEIDVWGKIEANAKSGDLDYLASREAVNTAAMSVAAEVVSRWLEIQTQRHKKAILYNQLETNKVYLELIELRFRNSLATALDVYQQRETVARVKALIPPVESKERLLLNELALLLGRPAGTVDVATADYPVLTPIPGVGLPFDLLANRPDIRAAGLALKSSDWAVAAARADRLPNFNISGNAALTSVQIANIYSGWLIGLAASIAGPIFDGGLRSAEVDRTRAVVEEKLLNYKSTVYTAYKEVQDALIQETWQQKYIAARKNQLEAAKTNLDEAGSRYLQGLEDYLPVLTALVSVQNLEINIVGDEADLLLYRVKLYRALGGSWTDSLTSADELPADEESKSANRINSDVSGKTVTDIKPVSTK</sequence>
<feature type="compositionally biased region" description="Polar residues" evidence="3">
    <location>
        <begin position="480"/>
        <end position="491"/>
    </location>
</feature>
<dbReference type="PROSITE" id="PS51257">
    <property type="entry name" value="PROKAR_LIPOPROTEIN"/>
    <property type="match status" value="1"/>
</dbReference>
<keyword evidence="2" id="KW-0564">Palmitate</keyword>
<keyword evidence="2" id="KW-0472">Membrane</keyword>
<comment type="subcellular location">
    <subcellularLocation>
        <location evidence="2">Cell membrane</location>
        <topology evidence="2">Lipid-anchor</topology>
    </subcellularLocation>
</comment>
<dbReference type="EMBL" id="FWZU01000003">
    <property type="protein sequence ID" value="SMF18477.1"/>
    <property type="molecule type" value="Genomic_DNA"/>
</dbReference>
<gene>
    <name evidence="4" type="ORF">SAMN06295933_2085</name>
</gene>
<evidence type="ECO:0000256" key="1">
    <source>
        <dbReference type="ARBA" id="ARBA00007613"/>
    </source>
</evidence>
<evidence type="ECO:0000313" key="5">
    <source>
        <dbReference type="Proteomes" id="UP000192906"/>
    </source>
</evidence>
<keyword evidence="2" id="KW-1134">Transmembrane beta strand</keyword>
<keyword evidence="2" id="KW-0812">Transmembrane</keyword>
<dbReference type="GO" id="GO:0005886">
    <property type="term" value="C:plasma membrane"/>
    <property type="evidence" value="ECO:0007669"/>
    <property type="project" value="UniProtKB-SubCell"/>
</dbReference>
<dbReference type="Gene3D" id="2.20.200.10">
    <property type="entry name" value="Outer membrane efflux proteins (OEP)"/>
    <property type="match status" value="1"/>
</dbReference>
<evidence type="ECO:0000256" key="2">
    <source>
        <dbReference type="RuleBase" id="RU362097"/>
    </source>
</evidence>
<dbReference type="Proteomes" id="UP000192906">
    <property type="component" value="Unassembled WGS sequence"/>
</dbReference>
<protein>
    <submittedName>
        <fullName evidence="4">Efflux transporter, outer membrane factor (OMF) lipoprotein, NodT family</fullName>
    </submittedName>
</protein>
<dbReference type="AlphaFoldDB" id="A0A1X7DNA9"/>
<evidence type="ECO:0000313" key="4">
    <source>
        <dbReference type="EMBL" id="SMF18477.1"/>
    </source>
</evidence>
<reference evidence="5" key="1">
    <citation type="submission" date="2017-04" db="EMBL/GenBank/DDBJ databases">
        <authorList>
            <person name="Varghese N."/>
            <person name="Submissions S."/>
        </authorList>
    </citation>
    <scope>NUCLEOTIDE SEQUENCE [LARGE SCALE GENOMIC DNA]</scope>
    <source>
        <strain evidence="5">K3S</strain>
    </source>
</reference>
<keyword evidence="5" id="KW-1185">Reference proteome</keyword>
<name>A0A1X7DNA9_9BACT</name>
<dbReference type="Pfam" id="PF02321">
    <property type="entry name" value="OEP"/>
    <property type="match status" value="2"/>
</dbReference>
<dbReference type="GO" id="GO:0015562">
    <property type="term" value="F:efflux transmembrane transporter activity"/>
    <property type="evidence" value="ECO:0007669"/>
    <property type="project" value="InterPro"/>
</dbReference>
<dbReference type="InterPro" id="IPR003423">
    <property type="entry name" value="OMP_efflux"/>
</dbReference>
<dbReference type="NCBIfam" id="TIGR01845">
    <property type="entry name" value="outer_NodT"/>
    <property type="match status" value="1"/>
</dbReference>
<dbReference type="SUPFAM" id="SSF56954">
    <property type="entry name" value="Outer membrane efflux proteins (OEP)"/>
    <property type="match status" value="1"/>
</dbReference>
<organism evidence="4 5">
    <name type="scientific">Desulfovibrio gilichinskyi</name>
    <dbReference type="NCBI Taxonomy" id="1519643"/>
    <lineage>
        <taxon>Bacteria</taxon>
        <taxon>Pseudomonadati</taxon>
        <taxon>Thermodesulfobacteriota</taxon>
        <taxon>Desulfovibrionia</taxon>
        <taxon>Desulfovibrionales</taxon>
        <taxon>Desulfovibrionaceae</taxon>
        <taxon>Desulfovibrio</taxon>
    </lineage>
</organism>
<dbReference type="RefSeq" id="WP_085101879.1">
    <property type="nucleotide sequence ID" value="NZ_FWZU01000003.1"/>
</dbReference>
<comment type="similarity">
    <text evidence="1 2">Belongs to the outer membrane factor (OMF) (TC 1.B.17) family.</text>
</comment>
<dbReference type="PANTHER" id="PTHR30203">
    <property type="entry name" value="OUTER MEMBRANE CATION EFFLUX PROTEIN"/>
    <property type="match status" value="1"/>
</dbReference>
<feature type="compositionally biased region" description="Polar residues" evidence="3">
    <location>
        <begin position="108"/>
        <end position="127"/>
    </location>
</feature>